<evidence type="ECO:0000313" key="3">
    <source>
        <dbReference type="Proteomes" id="UP001276659"/>
    </source>
</evidence>
<proteinExistence type="predicted"/>
<feature type="compositionally biased region" description="Basic and acidic residues" evidence="1">
    <location>
        <begin position="37"/>
        <end position="48"/>
    </location>
</feature>
<feature type="region of interest" description="Disordered" evidence="1">
    <location>
        <begin position="1"/>
        <end position="82"/>
    </location>
</feature>
<dbReference type="EMBL" id="JASNWA010000010">
    <property type="protein sequence ID" value="KAK3168956.1"/>
    <property type="molecule type" value="Genomic_DNA"/>
</dbReference>
<dbReference type="Proteomes" id="UP001276659">
    <property type="component" value="Unassembled WGS sequence"/>
</dbReference>
<feature type="compositionally biased region" description="Low complexity" evidence="1">
    <location>
        <begin position="24"/>
        <end position="36"/>
    </location>
</feature>
<comment type="caution">
    <text evidence="2">The sequence shown here is derived from an EMBL/GenBank/DDBJ whole genome shotgun (WGS) entry which is preliminary data.</text>
</comment>
<dbReference type="AlphaFoldDB" id="A0AAE0DGN4"/>
<name>A0AAE0DGN4_9LECA</name>
<protein>
    <submittedName>
        <fullName evidence="2">Uncharacterized protein</fullName>
    </submittedName>
</protein>
<evidence type="ECO:0000313" key="2">
    <source>
        <dbReference type="EMBL" id="KAK3168956.1"/>
    </source>
</evidence>
<gene>
    <name evidence="2" type="ORF">OEA41_005404</name>
</gene>
<organism evidence="2 3">
    <name type="scientific">Lepraria neglecta</name>
    <dbReference type="NCBI Taxonomy" id="209136"/>
    <lineage>
        <taxon>Eukaryota</taxon>
        <taxon>Fungi</taxon>
        <taxon>Dikarya</taxon>
        <taxon>Ascomycota</taxon>
        <taxon>Pezizomycotina</taxon>
        <taxon>Lecanoromycetes</taxon>
        <taxon>OSLEUM clade</taxon>
        <taxon>Lecanoromycetidae</taxon>
        <taxon>Lecanorales</taxon>
        <taxon>Lecanorineae</taxon>
        <taxon>Stereocaulaceae</taxon>
        <taxon>Lepraria</taxon>
    </lineage>
</organism>
<sequence>MSSMKPHANTPQELRGRPASAIYGQGSSAGLASQQSRHGDDEAARPFEDSANSPQPHAANTPVQLQRRQLNAGHVAGIGEARGPPAADVLIASQHNQTSQLSRLTTLPHAHTSSSRDHVVDLTAESYEKAGENDEGLNEEEDFEPDAIEEEDDDDDGGGFPLYDTNYYAEEDVFSDSEASVVSEDDYTIPDAIRTAEREAEGATQIDSSTYEVHRRYKGFLKALCDATATTAADEHTWNGLGYAIKTAKSLRLDEMKGDRELELYAFALVIHVWQIVCLRLQHGEYPSEGYRDSLSTFSGAYFLSAHSIVAMRCSTLAVSELKFAVEYWENRLRQIGGGIQWLKDRWAKDIVQLDEDPTFHRNTTADLYLHALETGLVGHLTGAVIEEEAKNDDLDKTQLRKMAEKSRDSYLELRRDMDYMLHTMEMPLLRAIIQGQVPRLSMIPSGDVYNILAKLDNTNPIQPGIYMNSICDRMGMSPSPAQWSKVCDLMGRYVQADMEHNDIAEEIDQKIHPQRDWPRHLANRGLRRYMEWRSWVGNGKREFDEHHRKMVGYFIGQLQDRMEGQQHHTPLTVPVVELGFSNNPPYRLRQHRHHQSSNYLMNLAEAVFEYQYPGFFTLQQHIIYNCWRPVQTWMSEIVFTQLAQGYVQGGGGFSHEPAGRSITSSFKTFIDMQWHGFEAGVLAAGDLHRKVRENLEYVRKKKAEKAELHLVRMRHLQAQKELIKANTRLIEAQIKLLT</sequence>
<reference evidence="2" key="1">
    <citation type="submission" date="2022-11" db="EMBL/GenBank/DDBJ databases">
        <title>Chromosomal genome sequence assembly and mating type (MAT) locus characterization of the leprose asexual lichenized fungus Lepraria neglecta (Nyl.) Erichsen.</title>
        <authorList>
            <person name="Allen J.L."/>
            <person name="Pfeffer B."/>
        </authorList>
    </citation>
    <scope>NUCLEOTIDE SEQUENCE</scope>
    <source>
        <strain evidence="2">Allen 5258</strain>
    </source>
</reference>
<accession>A0AAE0DGN4</accession>
<keyword evidence="3" id="KW-1185">Reference proteome</keyword>
<evidence type="ECO:0000256" key="1">
    <source>
        <dbReference type="SAM" id="MobiDB-lite"/>
    </source>
</evidence>